<evidence type="ECO:0000256" key="9">
    <source>
        <dbReference type="ARBA" id="ARBA00022917"/>
    </source>
</evidence>
<gene>
    <name evidence="16" type="ORF">BN9_105470</name>
</gene>
<feature type="domain" description="Valyl-tRNA synthetase tRNA-binding arm" evidence="15">
    <location>
        <begin position="955"/>
        <end position="1018"/>
    </location>
</feature>
<dbReference type="GO" id="GO:0004832">
    <property type="term" value="F:valine-tRNA ligase activity"/>
    <property type="evidence" value="ECO:0007669"/>
    <property type="project" value="UniProtKB-EC"/>
</dbReference>
<dbReference type="PANTHER" id="PTHR11946:SF109">
    <property type="entry name" value="VALINE--TRNA LIGASE"/>
    <property type="match status" value="1"/>
</dbReference>
<evidence type="ECO:0000256" key="6">
    <source>
        <dbReference type="ARBA" id="ARBA00022598"/>
    </source>
</evidence>
<proteinExistence type="inferred from homology"/>
<keyword evidence="9 12" id="KW-0648">Protein biosynthesis</keyword>
<evidence type="ECO:0000256" key="8">
    <source>
        <dbReference type="ARBA" id="ARBA00022840"/>
    </source>
</evidence>
<comment type="similarity">
    <text evidence="2 12">Belongs to the class-I aminoacyl-tRNA synthetase family.</text>
</comment>
<evidence type="ECO:0000256" key="12">
    <source>
        <dbReference type="RuleBase" id="RU363035"/>
    </source>
</evidence>
<evidence type="ECO:0000259" key="13">
    <source>
        <dbReference type="Pfam" id="PF00133"/>
    </source>
</evidence>
<dbReference type="EC" id="6.1.1.9" evidence="4"/>
<dbReference type="SUPFAM" id="SSF52374">
    <property type="entry name" value="Nucleotidylyl transferase"/>
    <property type="match status" value="1"/>
</dbReference>
<keyword evidence="5" id="KW-0963">Cytoplasm</keyword>
<evidence type="ECO:0000256" key="5">
    <source>
        <dbReference type="ARBA" id="ARBA00022490"/>
    </source>
</evidence>
<evidence type="ECO:0000259" key="15">
    <source>
        <dbReference type="Pfam" id="PF10458"/>
    </source>
</evidence>
<dbReference type="AlphaFoldDB" id="A0A024GQT5"/>
<dbReference type="Gene3D" id="1.10.287.380">
    <property type="entry name" value="Valyl-tRNA synthetase, C-terminal domain"/>
    <property type="match status" value="1"/>
</dbReference>
<dbReference type="InterPro" id="IPR002300">
    <property type="entry name" value="aa-tRNA-synth_Ia"/>
</dbReference>
<comment type="subunit">
    <text evidence="3">Monomer.</text>
</comment>
<keyword evidence="8 12" id="KW-0067">ATP-binding</keyword>
<dbReference type="PANTHER" id="PTHR11946">
    <property type="entry name" value="VALYL-TRNA SYNTHETASES"/>
    <property type="match status" value="1"/>
</dbReference>
<dbReference type="CDD" id="cd07962">
    <property type="entry name" value="Anticodon_Ia_Val"/>
    <property type="match status" value="1"/>
</dbReference>
<dbReference type="InterPro" id="IPR013155">
    <property type="entry name" value="M/V/L/I-tRNA-synth_anticd-bd"/>
</dbReference>
<evidence type="ECO:0000256" key="7">
    <source>
        <dbReference type="ARBA" id="ARBA00022741"/>
    </source>
</evidence>
<dbReference type="InterPro" id="IPR002303">
    <property type="entry name" value="Valyl-tRNA_ligase"/>
</dbReference>
<dbReference type="CDD" id="cd00817">
    <property type="entry name" value="ValRS_core"/>
    <property type="match status" value="1"/>
</dbReference>
<dbReference type="GO" id="GO:0006438">
    <property type="term" value="P:valyl-tRNA aminoacylation"/>
    <property type="evidence" value="ECO:0007669"/>
    <property type="project" value="InterPro"/>
</dbReference>
<dbReference type="Pfam" id="PF00133">
    <property type="entry name" value="tRNA-synt_1"/>
    <property type="match status" value="1"/>
</dbReference>
<evidence type="ECO:0000256" key="11">
    <source>
        <dbReference type="ARBA" id="ARBA00029936"/>
    </source>
</evidence>
<dbReference type="GO" id="GO:0005524">
    <property type="term" value="F:ATP binding"/>
    <property type="evidence" value="ECO:0007669"/>
    <property type="project" value="UniProtKB-KW"/>
</dbReference>
<protein>
    <recommendedName>
        <fullName evidence="4">valine--tRNA ligase</fullName>
        <ecNumber evidence="4">6.1.1.9</ecNumber>
    </recommendedName>
    <alternativeName>
        <fullName evidence="11">Valyl-tRNA synthetase</fullName>
    </alternativeName>
</protein>
<dbReference type="NCBIfam" id="TIGR00422">
    <property type="entry name" value="valS"/>
    <property type="match status" value="1"/>
</dbReference>
<evidence type="ECO:0000256" key="1">
    <source>
        <dbReference type="ARBA" id="ARBA00004496"/>
    </source>
</evidence>
<dbReference type="Proteomes" id="UP000053237">
    <property type="component" value="Unassembled WGS sequence"/>
</dbReference>
<dbReference type="InterPro" id="IPR019499">
    <property type="entry name" value="Val-tRNA_synth_tRNA-bd"/>
</dbReference>
<keyword evidence="7 12" id="KW-0547">Nucleotide-binding</keyword>
<dbReference type="InterPro" id="IPR009008">
    <property type="entry name" value="Val/Leu/Ile-tRNA-synth_edit"/>
</dbReference>
<feature type="domain" description="Aminoacyl-tRNA synthetase class Ia" evidence="13">
    <location>
        <begin position="53"/>
        <end position="605"/>
    </location>
</feature>
<dbReference type="InterPro" id="IPR014729">
    <property type="entry name" value="Rossmann-like_a/b/a_fold"/>
</dbReference>
<reference evidence="16 17" key="1">
    <citation type="submission" date="2012-05" db="EMBL/GenBank/DDBJ databases">
        <title>Recombination and specialization in a pathogen metapopulation.</title>
        <authorList>
            <person name="Gardiner A."/>
            <person name="Kemen E."/>
            <person name="Schultz-Larsen T."/>
            <person name="MacLean D."/>
            <person name="Van Oosterhout C."/>
            <person name="Jones J.D.G."/>
        </authorList>
    </citation>
    <scope>NUCLEOTIDE SEQUENCE [LARGE SCALE GENOMIC DNA]</scope>
    <source>
        <strain evidence="16 17">Ac Nc2</strain>
    </source>
</reference>
<dbReference type="EMBL" id="CAIX01000284">
    <property type="protein sequence ID" value="CCI49265.1"/>
    <property type="molecule type" value="Genomic_DNA"/>
</dbReference>
<dbReference type="NCBIfam" id="NF004349">
    <property type="entry name" value="PRK05729.1"/>
    <property type="match status" value="1"/>
</dbReference>
<evidence type="ECO:0000259" key="14">
    <source>
        <dbReference type="Pfam" id="PF08264"/>
    </source>
</evidence>
<dbReference type="STRING" id="65357.A0A024GQT5"/>
<dbReference type="InterPro" id="IPR037118">
    <property type="entry name" value="Val-tRNA_synth_C_sf"/>
</dbReference>
<dbReference type="InterPro" id="IPR001412">
    <property type="entry name" value="aa-tRNA-synth_I_CS"/>
</dbReference>
<name>A0A024GQT5_9STRA</name>
<evidence type="ECO:0000256" key="2">
    <source>
        <dbReference type="ARBA" id="ARBA00005594"/>
    </source>
</evidence>
<keyword evidence="10 12" id="KW-0030">Aminoacyl-tRNA synthetase</keyword>
<dbReference type="FunFam" id="3.40.50.620:FF:000032">
    <property type="entry name" value="Valine--tRNA ligase"/>
    <property type="match status" value="1"/>
</dbReference>
<dbReference type="Gene3D" id="3.40.50.620">
    <property type="entry name" value="HUPs"/>
    <property type="match status" value="2"/>
</dbReference>
<evidence type="ECO:0000256" key="10">
    <source>
        <dbReference type="ARBA" id="ARBA00023146"/>
    </source>
</evidence>
<dbReference type="Pfam" id="PF10458">
    <property type="entry name" value="Val_tRNA-synt_C"/>
    <property type="match status" value="1"/>
</dbReference>
<dbReference type="PRINTS" id="PR00986">
    <property type="entry name" value="TRNASYNTHVAL"/>
</dbReference>
<keyword evidence="6 12" id="KW-0436">Ligase</keyword>
<keyword evidence="17" id="KW-1185">Reference proteome</keyword>
<evidence type="ECO:0000313" key="16">
    <source>
        <dbReference type="EMBL" id="CCI49265.1"/>
    </source>
</evidence>
<dbReference type="Gene3D" id="1.10.730.10">
    <property type="entry name" value="Isoleucyl-tRNA Synthetase, Domain 1"/>
    <property type="match status" value="1"/>
</dbReference>
<dbReference type="InterPro" id="IPR033705">
    <property type="entry name" value="Anticodon_Ia_Val"/>
</dbReference>
<comment type="subcellular location">
    <subcellularLocation>
        <location evidence="1">Cytoplasm</location>
    </subcellularLocation>
</comment>
<dbReference type="InParanoid" id="A0A024GQT5"/>
<accession>A0A024GQT5</accession>
<feature type="domain" description="Methionyl/Valyl/Leucyl/Isoleucyl-tRNA synthetase anticodon-binding" evidence="14">
    <location>
        <begin position="715"/>
        <end position="869"/>
    </location>
</feature>
<dbReference type="SUPFAM" id="SSF50677">
    <property type="entry name" value="ValRS/IleRS/LeuRS editing domain"/>
    <property type="match status" value="1"/>
</dbReference>
<dbReference type="InterPro" id="IPR009080">
    <property type="entry name" value="tRNAsynth_Ia_anticodon-bd"/>
</dbReference>
<evidence type="ECO:0000256" key="4">
    <source>
        <dbReference type="ARBA" id="ARBA00013169"/>
    </source>
</evidence>
<organism evidence="16 17">
    <name type="scientific">Albugo candida</name>
    <dbReference type="NCBI Taxonomy" id="65357"/>
    <lineage>
        <taxon>Eukaryota</taxon>
        <taxon>Sar</taxon>
        <taxon>Stramenopiles</taxon>
        <taxon>Oomycota</taxon>
        <taxon>Peronosporomycetes</taxon>
        <taxon>Albuginales</taxon>
        <taxon>Albuginaceae</taxon>
        <taxon>Albugo</taxon>
    </lineage>
</organism>
<dbReference type="OrthoDB" id="629407at2759"/>
<evidence type="ECO:0000313" key="17">
    <source>
        <dbReference type="Proteomes" id="UP000053237"/>
    </source>
</evidence>
<comment type="caution">
    <text evidence="16">The sequence shown here is derived from an EMBL/GenBank/DDBJ whole genome shotgun (WGS) entry which is preliminary data.</text>
</comment>
<evidence type="ECO:0000256" key="3">
    <source>
        <dbReference type="ARBA" id="ARBA00011245"/>
    </source>
</evidence>
<dbReference type="GO" id="GO:0005829">
    <property type="term" value="C:cytosol"/>
    <property type="evidence" value="ECO:0007669"/>
    <property type="project" value="TreeGrafter"/>
</dbReference>
<dbReference type="PROSITE" id="PS00178">
    <property type="entry name" value="AA_TRNA_LIGASE_I"/>
    <property type="match status" value="1"/>
</dbReference>
<dbReference type="Gene3D" id="3.90.740.10">
    <property type="entry name" value="Valyl/Leucyl/Isoleucyl-tRNA synthetase, editing domain"/>
    <property type="match status" value="1"/>
</dbReference>
<dbReference type="SUPFAM" id="SSF47323">
    <property type="entry name" value="Anticodon-binding domain of a subclass of class I aminoacyl-tRNA synthetases"/>
    <property type="match status" value="1"/>
</dbReference>
<dbReference type="GO" id="GO:0002161">
    <property type="term" value="F:aminoacyl-tRNA deacylase activity"/>
    <property type="evidence" value="ECO:0007669"/>
    <property type="project" value="InterPro"/>
</dbReference>
<dbReference type="Pfam" id="PF08264">
    <property type="entry name" value="Anticodon_1"/>
    <property type="match status" value="1"/>
</dbReference>
<sequence>MQWCRRATCWRLKEPTRFHRSLFSLPDSIYERVRRKPLAANYDPIAVESGWTQFWQQELSDSGKQKTSQRLFSLLLPPPNITGSLHIGHALTVTIQDALIRWHRMQGKNVSWIPGLDHAGIATQSVVERNLLKKDVKRHDLGREEFIQNTWSWKKRFGSRILDQMEQLGTRLDRQKLYFTLDEKRSHAVKMAFVQLYEKGLIFRQRRMINWCPFLNTALSDVEVELKSIEKPTRILLPGSMTSVEFGVIYRIRYEVVAGHPGTYLEVDTTRPETIFGDVAVAIHPQDARYEAFHRGHVIHPFTKDRIPIVLDDTLVDMQLGTGVVKVTPSHDANDFECGQRHELPERPVLDQKGCMYGQVPSEYLGLDRFKARTQVIEDLERMNLYVGKVNHPTTIRICSRSGDLIEPLLMPQWFISVHAMAKRASSNVREGIVDIEPKHHMSTWFHFLDNAHDWCISRQLWWGHRIPAYRVQSQRISNADHDDAWIVAASVEEALAQAEKKYKQPFVEADLVQDEDVLDTWFSSALLPLSSNVGGPYPLSLMETGSDILFFWVARMMMLCEELSGTIPFKKILLHPMVRDKSGRKMSKSLGNVMDPLHVIHGATLEQLLHEVKHGNLPDREREIAEKTLRQEFPNGLPHKVDHDFPFLDPFSINIRIPGRQINIDVNRVISYRHICNKIWNAVRYALPLLKANDQCLTERIALEDVRDQMTISDRWILSRLVSAAYEIVEACNLGLSTNRFASSVAAIHQFFVQDLCDVYIEFSKSILYQSHTDTSASDCDAKKRKLCALTTLLECLECSMRLLHPFAPFLTEELWQRLNLYKTSETSDLNSILSAAYPTKENAKFWIDVRAETSFEIVLDVLRGLRSLVQTFRKVTGLNTNKMGVILACKDIEMLRMLQQYKHSIESQAKVVIHLKLDTEKFADSEAILTYNATNKCQVLIPVPKSKDIMGRVAAEAERLDKRLGKCKMTIDQLTLQVKQPHYASQVPEDVQAQSSNRLAKLKIELTALRKSLDAIEFLRQN</sequence>